<dbReference type="InterPro" id="IPR043128">
    <property type="entry name" value="Rev_trsase/Diguanyl_cyclase"/>
</dbReference>
<gene>
    <name evidence="7" type="ORF">I0C86_34020</name>
</gene>
<evidence type="ECO:0000313" key="7">
    <source>
        <dbReference type="EMBL" id="MBF9133916.1"/>
    </source>
</evidence>
<evidence type="ECO:0000259" key="5">
    <source>
        <dbReference type="PROSITE" id="PS50883"/>
    </source>
</evidence>
<dbReference type="PANTHER" id="PTHR44757:SF2">
    <property type="entry name" value="BIOFILM ARCHITECTURE MAINTENANCE PROTEIN MBAA"/>
    <property type="match status" value="1"/>
</dbReference>
<feature type="transmembrane region" description="Helical" evidence="2">
    <location>
        <begin position="59"/>
        <end position="78"/>
    </location>
</feature>
<dbReference type="NCBIfam" id="TIGR00254">
    <property type="entry name" value="GGDEF"/>
    <property type="match status" value="1"/>
</dbReference>
<dbReference type="Gene3D" id="3.30.450.20">
    <property type="entry name" value="PAS domain"/>
    <property type="match status" value="1"/>
</dbReference>
<sequence>MSARKVLTWYAGGIGVLVVGFFALPALRTMLTGAVGLASVTAVAVGVRRYRPNRAYSWWLLGAALAVFAIGDTIYLLAANLPLGESRSTSAVVSDIFYLVMLPLIGAGLLGLTRSSAGARDRSGLLDFLIFTTVGTFLLWVLVVHPYLIGAGSSTFEQSALATYALLDMLLLATTLRLAITSRRSAAAMLLVTGAVGMLVADLIYGAALLAGGWQPGGPTELGWLLFYASWGAAALHPSMARLTEPAAPQDSEIDKTRLVLLGLAATLAPAVLLFQVISDEVEDGAVIAVVGGVVFALVLSRLGDAVDGHRQAVARERGLRQAGAELVAAADTAQVRRAVHTAVGRLVPRQSTHRIVFSINHTDGVPAAAMSIWGPGVAVPSAFYPAPTSAAARRSRLLRVRTLQPALAEQLRDFETVALCPLVGDGRSSGAPRVGALLVAADSRLLPTLRDSLEVLAAQAAMALERISLAQEINRRDSETYFRSLVQNAADVILIVDDDHQIRYASPSVLGVLGVDPADCTDLAAVLHPDDQLLIGALLDPARAESERRADGVDLSARRADGQRVQLEVTCRDLRRDRAVRGFVLTMRDVTERVRLEQELTHRAVHDTLTGLANRASYQDQVYEAVEKARDGDRTVGTLSIDLDEFTAVNDTHGHAIGDALLVAAGERLREVVGPNDLVARLGGDEFAVLVRDADDPEQVEQIADHLVRALAEPIEVGDAVVNGTVSVGVATTDDASDAGELLQRADLALYVAKGAGKGRWCRYQTELHTAIVERLELRAALAEAVEKLSFSVEYQPIVDMRTGVAVGFEALARWHHPARGPVPPEQFIGLAEETGLIEPIGDWVLRQAVGAAARWHADRGERGTPYVSINVSARQLRTPGFVATVRAALAAADVPPDRVMLEITESLLLRDEEPVWSELSELRTHGLRVAIDDFGTGFSSLSYLQQMPADVLKIDRSFTETIASSRRQRLLVEGIIRLAGTLGLDIIAEGVETEAVRTILLDMGCSSGQGYLFSRPLRDPDALRWLQDPQPPPPSASPSPPASPSPSASPSSRPLSAR</sequence>
<feature type="compositionally biased region" description="Low complexity" evidence="1">
    <location>
        <begin position="1047"/>
        <end position="1060"/>
    </location>
</feature>
<feature type="domain" description="PAC" evidence="4">
    <location>
        <begin position="552"/>
        <end position="603"/>
    </location>
</feature>
<dbReference type="SMART" id="SM00267">
    <property type="entry name" value="GGDEF"/>
    <property type="match status" value="1"/>
</dbReference>
<dbReference type="InterPro" id="IPR000160">
    <property type="entry name" value="GGDEF_dom"/>
</dbReference>
<feature type="domain" description="PAS" evidence="3">
    <location>
        <begin position="479"/>
        <end position="520"/>
    </location>
</feature>
<dbReference type="InterPro" id="IPR035965">
    <property type="entry name" value="PAS-like_dom_sf"/>
</dbReference>
<keyword evidence="2" id="KW-1133">Transmembrane helix</keyword>
<dbReference type="SUPFAM" id="SSF55073">
    <property type="entry name" value="Nucleotide cyclase"/>
    <property type="match status" value="1"/>
</dbReference>
<dbReference type="PROSITE" id="PS50113">
    <property type="entry name" value="PAC"/>
    <property type="match status" value="1"/>
</dbReference>
<evidence type="ECO:0000256" key="2">
    <source>
        <dbReference type="SAM" id="Phobius"/>
    </source>
</evidence>
<dbReference type="InterPro" id="IPR029787">
    <property type="entry name" value="Nucleotide_cyclase"/>
</dbReference>
<dbReference type="Gene3D" id="3.20.20.450">
    <property type="entry name" value="EAL domain"/>
    <property type="match status" value="1"/>
</dbReference>
<feature type="region of interest" description="Disordered" evidence="1">
    <location>
        <begin position="1024"/>
        <end position="1060"/>
    </location>
</feature>
<dbReference type="InterPro" id="IPR013656">
    <property type="entry name" value="PAS_4"/>
</dbReference>
<dbReference type="SMART" id="SM00052">
    <property type="entry name" value="EAL"/>
    <property type="match status" value="1"/>
</dbReference>
<accession>A0ABS0H629</accession>
<feature type="transmembrane region" description="Helical" evidence="2">
    <location>
        <begin position="7"/>
        <end position="24"/>
    </location>
</feature>
<keyword evidence="2" id="KW-0812">Transmembrane</keyword>
<dbReference type="InterPro" id="IPR035919">
    <property type="entry name" value="EAL_sf"/>
</dbReference>
<dbReference type="InterPro" id="IPR000700">
    <property type="entry name" value="PAS-assoc_C"/>
</dbReference>
<feature type="transmembrane region" description="Helical" evidence="2">
    <location>
        <begin position="161"/>
        <end position="180"/>
    </location>
</feature>
<reference evidence="7 8" key="1">
    <citation type="submission" date="2020-11" db="EMBL/GenBank/DDBJ databases">
        <title>A novel isolate from a Black sea contaminated sediment with potential to produce alkanes: Plantactinospora alkalitolerans sp. nov.</title>
        <authorList>
            <person name="Carro L."/>
            <person name="Veyisoglu A."/>
            <person name="Guven K."/>
            <person name="Schumann P."/>
            <person name="Klenk H.-P."/>
            <person name="Sahin N."/>
        </authorList>
    </citation>
    <scope>NUCLEOTIDE SEQUENCE [LARGE SCALE GENOMIC DNA]</scope>
    <source>
        <strain evidence="7 8">S1510</strain>
    </source>
</reference>
<keyword evidence="8" id="KW-1185">Reference proteome</keyword>
<dbReference type="Pfam" id="PF00563">
    <property type="entry name" value="EAL"/>
    <property type="match status" value="1"/>
</dbReference>
<feature type="domain" description="EAL" evidence="5">
    <location>
        <begin position="776"/>
        <end position="1032"/>
    </location>
</feature>
<dbReference type="CDD" id="cd01949">
    <property type="entry name" value="GGDEF"/>
    <property type="match status" value="1"/>
</dbReference>
<dbReference type="EMBL" id="JADPUN010000303">
    <property type="protein sequence ID" value="MBF9133916.1"/>
    <property type="molecule type" value="Genomic_DNA"/>
</dbReference>
<dbReference type="InterPro" id="IPR001633">
    <property type="entry name" value="EAL_dom"/>
</dbReference>
<evidence type="ECO:0000256" key="1">
    <source>
        <dbReference type="SAM" id="MobiDB-lite"/>
    </source>
</evidence>
<organism evidence="7 8">
    <name type="scientific">Plantactinospora alkalitolerans</name>
    <dbReference type="NCBI Taxonomy" id="2789879"/>
    <lineage>
        <taxon>Bacteria</taxon>
        <taxon>Bacillati</taxon>
        <taxon>Actinomycetota</taxon>
        <taxon>Actinomycetes</taxon>
        <taxon>Micromonosporales</taxon>
        <taxon>Micromonosporaceae</taxon>
        <taxon>Plantactinospora</taxon>
    </lineage>
</organism>
<evidence type="ECO:0000259" key="3">
    <source>
        <dbReference type="PROSITE" id="PS50112"/>
    </source>
</evidence>
<dbReference type="CDD" id="cd00130">
    <property type="entry name" value="PAS"/>
    <property type="match status" value="1"/>
</dbReference>
<dbReference type="RefSeq" id="WP_196205409.1">
    <property type="nucleotide sequence ID" value="NZ_JADPUN010000303.1"/>
</dbReference>
<proteinExistence type="predicted"/>
<feature type="domain" description="GGDEF" evidence="6">
    <location>
        <begin position="635"/>
        <end position="767"/>
    </location>
</feature>
<dbReference type="SUPFAM" id="SSF55785">
    <property type="entry name" value="PYP-like sensor domain (PAS domain)"/>
    <property type="match status" value="1"/>
</dbReference>
<dbReference type="PROSITE" id="PS50887">
    <property type="entry name" value="GGDEF"/>
    <property type="match status" value="1"/>
</dbReference>
<dbReference type="InterPro" id="IPR000014">
    <property type="entry name" value="PAS"/>
</dbReference>
<dbReference type="SUPFAM" id="SSF141868">
    <property type="entry name" value="EAL domain-like"/>
    <property type="match status" value="1"/>
</dbReference>
<dbReference type="NCBIfam" id="TIGR00229">
    <property type="entry name" value="sensory_box"/>
    <property type="match status" value="1"/>
</dbReference>
<evidence type="ECO:0000259" key="4">
    <source>
        <dbReference type="PROSITE" id="PS50113"/>
    </source>
</evidence>
<dbReference type="Proteomes" id="UP000638560">
    <property type="component" value="Unassembled WGS sequence"/>
</dbReference>
<evidence type="ECO:0000259" key="6">
    <source>
        <dbReference type="PROSITE" id="PS50887"/>
    </source>
</evidence>
<name>A0ABS0H629_9ACTN</name>
<feature type="transmembrane region" description="Helical" evidence="2">
    <location>
        <begin position="30"/>
        <end position="47"/>
    </location>
</feature>
<dbReference type="Pfam" id="PF08448">
    <property type="entry name" value="PAS_4"/>
    <property type="match status" value="1"/>
</dbReference>
<feature type="transmembrane region" description="Helical" evidence="2">
    <location>
        <begin position="124"/>
        <end position="149"/>
    </location>
</feature>
<feature type="compositionally biased region" description="Pro residues" evidence="1">
    <location>
        <begin position="1031"/>
        <end position="1046"/>
    </location>
</feature>
<feature type="transmembrane region" description="Helical" evidence="2">
    <location>
        <begin position="90"/>
        <end position="112"/>
    </location>
</feature>
<feature type="transmembrane region" description="Helical" evidence="2">
    <location>
        <begin position="285"/>
        <end position="303"/>
    </location>
</feature>
<feature type="transmembrane region" description="Helical" evidence="2">
    <location>
        <begin position="187"/>
        <end position="210"/>
    </location>
</feature>
<dbReference type="PROSITE" id="PS50112">
    <property type="entry name" value="PAS"/>
    <property type="match status" value="1"/>
</dbReference>
<dbReference type="PROSITE" id="PS50883">
    <property type="entry name" value="EAL"/>
    <property type="match status" value="1"/>
</dbReference>
<keyword evidence="2" id="KW-0472">Membrane</keyword>
<dbReference type="Gene3D" id="3.30.70.270">
    <property type="match status" value="1"/>
</dbReference>
<feature type="transmembrane region" description="Helical" evidence="2">
    <location>
        <begin position="259"/>
        <end position="279"/>
    </location>
</feature>
<comment type="caution">
    <text evidence="7">The sequence shown here is derived from an EMBL/GenBank/DDBJ whole genome shotgun (WGS) entry which is preliminary data.</text>
</comment>
<dbReference type="InterPro" id="IPR052155">
    <property type="entry name" value="Biofilm_reg_signaling"/>
</dbReference>
<dbReference type="PANTHER" id="PTHR44757">
    <property type="entry name" value="DIGUANYLATE CYCLASE DGCP"/>
    <property type="match status" value="1"/>
</dbReference>
<dbReference type="CDD" id="cd01948">
    <property type="entry name" value="EAL"/>
    <property type="match status" value="1"/>
</dbReference>
<dbReference type="SMART" id="SM00091">
    <property type="entry name" value="PAS"/>
    <property type="match status" value="1"/>
</dbReference>
<protein>
    <submittedName>
        <fullName evidence="7">GGDEF domain-containing protein</fullName>
    </submittedName>
</protein>
<evidence type="ECO:0000313" key="8">
    <source>
        <dbReference type="Proteomes" id="UP000638560"/>
    </source>
</evidence>
<dbReference type="Pfam" id="PF00990">
    <property type="entry name" value="GGDEF"/>
    <property type="match status" value="1"/>
</dbReference>